<dbReference type="CDD" id="cd00684">
    <property type="entry name" value="Terpene_cyclase_plant_C1"/>
    <property type="match status" value="1"/>
</dbReference>
<dbReference type="InterPro" id="IPR044814">
    <property type="entry name" value="Terpene_cyclase_plant_C1"/>
</dbReference>
<keyword evidence="4" id="KW-0460">Magnesium</keyword>
<dbReference type="Gene3D" id="1.10.600.10">
    <property type="entry name" value="Farnesyl Diphosphate Synthase"/>
    <property type="match status" value="1"/>
</dbReference>
<dbReference type="InterPro" id="IPR008930">
    <property type="entry name" value="Terpenoid_cyclase/PrenylTrfase"/>
</dbReference>
<dbReference type="GO" id="GO:0000287">
    <property type="term" value="F:magnesium ion binding"/>
    <property type="evidence" value="ECO:0007669"/>
    <property type="project" value="InterPro"/>
</dbReference>
<dbReference type="AlphaFoldDB" id="A0A8F2ZGH0"/>
<dbReference type="InterPro" id="IPR008949">
    <property type="entry name" value="Isoprenoid_synthase_dom_sf"/>
</dbReference>
<dbReference type="PANTHER" id="PTHR31225">
    <property type="entry name" value="OS04G0344100 PROTEIN-RELATED"/>
    <property type="match status" value="1"/>
</dbReference>
<evidence type="ECO:0000256" key="2">
    <source>
        <dbReference type="ARBA" id="ARBA00001946"/>
    </source>
</evidence>
<dbReference type="SFLD" id="SFLDG01019">
    <property type="entry name" value="Terpene_Cyclase_Like_1_C_Termi"/>
    <property type="match status" value="1"/>
</dbReference>
<dbReference type="GO" id="GO:0010333">
    <property type="term" value="F:terpene synthase activity"/>
    <property type="evidence" value="ECO:0007669"/>
    <property type="project" value="InterPro"/>
</dbReference>
<accession>A0A8F2ZGH0</accession>
<evidence type="ECO:0000259" key="7">
    <source>
        <dbReference type="Pfam" id="PF01397"/>
    </source>
</evidence>
<dbReference type="Pfam" id="PF01397">
    <property type="entry name" value="Terpene_synth"/>
    <property type="match status" value="1"/>
</dbReference>
<dbReference type="GO" id="GO:0016102">
    <property type="term" value="P:diterpenoid biosynthetic process"/>
    <property type="evidence" value="ECO:0007669"/>
    <property type="project" value="InterPro"/>
</dbReference>
<feature type="domain" description="Terpene synthase metal-binding" evidence="8">
    <location>
        <begin position="294"/>
        <end position="533"/>
    </location>
</feature>
<evidence type="ECO:0000256" key="1">
    <source>
        <dbReference type="ARBA" id="ARBA00001936"/>
    </source>
</evidence>
<evidence type="ECO:0000259" key="8">
    <source>
        <dbReference type="Pfam" id="PF03936"/>
    </source>
</evidence>
<dbReference type="InterPro" id="IPR050148">
    <property type="entry name" value="Terpene_synthase-like"/>
</dbReference>
<dbReference type="InterPro" id="IPR036965">
    <property type="entry name" value="Terpene_synth_N_sf"/>
</dbReference>
<comment type="cofactor">
    <cofactor evidence="2">
        <name>Mg(2+)</name>
        <dbReference type="ChEBI" id="CHEBI:18420"/>
    </cofactor>
</comment>
<proteinExistence type="evidence at transcript level"/>
<sequence length="591" mass="68869">MAFCIASASHIISTASVCQNRRVLLISNRPTGRISVQKRVQCIASPELNTSTAVRRSGNYQPCIWNDDHLLSLTNEYTEDTYRKKAETLREEVRMMINSVKNPLDQLELVDNLQRLGLAYHFENEINDILNIVHNNSDDKWKKGNLYATSLEFRLLRQHSYNVTEEVFNSFKDTTGGFKAYLHDDIKAMLGLYEASYYGFEGESVMEEAWQFTSKYLKELDTKDIDQNIALQVKHALDLPIHWWIPRIDTRWFIDFYERREGKNHRLLELAKLDFNIVQGIHQEDLKDMIRWWKNSGLEEKLSFARSRIVTSFLWGMGMAAEPQFAYCRKMLTKAVALITAIDDFYDVYSTLPEAELFTEAVQSWDINAMKQLPHYIKICFLQLYNSVNEMIYDILKEQDVDVSQILSKTWAGSFQAYMKEAQWYHGQYKPTLEEYMKNAWLSITGPTMTLVSYLASKYPITEKELEFFESGPDLVYWASMVFRLQDDLGTSSDEVQRGDVPKSVQCYMNDTNCSEEVSREHMKHLMRQLWKKINFYRADTNCPLPKTIKEMILNLVRTSHCVYLHGDGHGIEGQEVTDVLSSLFFQSIPL</sequence>
<evidence type="ECO:0000256" key="4">
    <source>
        <dbReference type="ARBA" id="ARBA00022842"/>
    </source>
</evidence>
<evidence type="ECO:0000256" key="3">
    <source>
        <dbReference type="ARBA" id="ARBA00022723"/>
    </source>
</evidence>
<dbReference type="SFLD" id="SFLDS00005">
    <property type="entry name" value="Isoprenoid_Synthase_Type_I"/>
    <property type="match status" value="1"/>
</dbReference>
<protein>
    <submittedName>
        <fullName evidence="9">Beta-phellandrene synthase</fullName>
    </submittedName>
</protein>
<organism evidence="9">
    <name type="scientific">Pistacia terebinthus subsp. palaestina</name>
    <dbReference type="NCBI Taxonomy" id="434239"/>
    <lineage>
        <taxon>Eukaryota</taxon>
        <taxon>Viridiplantae</taxon>
        <taxon>Streptophyta</taxon>
        <taxon>Embryophyta</taxon>
        <taxon>Tracheophyta</taxon>
        <taxon>Spermatophyta</taxon>
        <taxon>Magnoliopsida</taxon>
        <taxon>eudicotyledons</taxon>
        <taxon>Gunneridae</taxon>
        <taxon>Pentapetalae</taxon>
        <taxon>rosids</taxon>
        <taxon>malvids</taxon>
        <taxon>Sapindales</taxon>
        <taxon>Anacardiaceae</taxon>
        <taxon>Pistacia</taxon>
    </lineage>
</organism>
<feature type="domain" description="Terpene synthase N-terminal" evidence="7">
    <location>
        <begin position="64"/>
        <end position="237"/>
    </location>
</feature>
<evidence type="ECO:0000313" key="9">
    <source>
        <dbReference type="EMBL" id="QWY12655.1"/>
    </source>
</evidence>
<evidence type="ECO:0000256" key="6">
    <source>
        <dbReference type="ARBA" id="ARBA00023239"/>
    </source>
</evidence>
<dbReference type="InterPro" id="IPR001906">
    <property type="entry name" value="Terpene_synth_N"/>
</dbReference>
<comment type="cofactor">
    <cofactor evidence="1">
        <name>Mn(2+)</name>
        <dbReference type="ChEBI" id="CHEBI:29035"/>
    </cofactor>
</comment>
<dbReference type="InterPro" id="IPR034741">
    <property type="entry name" value="Terpene_cyclase-like_1_C"/>
</dbReference>
<dbReference type="SUPFAM" id="SSF48239">
    <property type="entry name" value="Terpenoid cyclases/Protein prenyltransferases"/>
    <property type="match status" value="1"/>
</dbReference>
<dbReference type="FunFam" id="1.10.600.10:FF:000007">
    <property type="entry name" value="Isoprene synthase, chloroplastic"/>
    <property type="match status" value="1"/>
</dbReference>
<dbReference type="FunFam" id="1.50.10.130:FF:000001">
    <property type="entry name" value="Isoprene synthase, chloroplastic"/>
    <property type="match status" value="1"/>
</dbReference>
<dbReference type="Pfam" id="PF03936">
    <property type="entry name" value="Terpene_synth_C"/>
    <property type="match status" value="1"/>
</dbReference>
<dbReference type="EMBL" id="MZ292685">
    <property type="protein sequence ID" value="QWY12655.1"/>
    <property type="molecule type" value="mRNA"/>
</dbReference>
<dbReference type="InterPro" id="IPR005630">
    <property type="entry name" value="Terpene_synthase_metal-bd"/>
</dbReference>
<evidence type="ECO:0000256" key="5">
    <source>
        <dbReference type="ARBA" id="ARBA00023211"/>
    </source>
</evidence>
<dbReference type="SUPFAM" id="SSF48576">
    <property type="entry name" value="Terpenoid synthases"/>
    <property type="match status" value="1"/>
</dbReference>
<name>A0A8F2ZGH0_9ROSI</name>
<dbReference type="PANTHER" id="PTHR31225:SF245">
    <property type="entry name" value="(-)-ALPHA-TERPINEOL SYNTHASE-LIKE"/>
    <property type="match status" value="1"/>
</dbReference>
<reference evidence="9" key="1">
    <citation type="journal article" date="2021" name="J. Exp. Bot.">
        <title>Transcriptional upregulation of host-specific terpene metabolism in aphid-induced galls of Pistacia palaestina.</title>
        <authorList>
            <person name="Davidovich-Rikanati R."/>
            <person name="Bar E."/>
            <person name="Hivert G."/>
            <person name="Huang X.Q."/>
            <person name="Hoppen-Tonial C."/>
            <person name="Khankin V."/>
            <person name="Rand K."/>
            <person name="Abofreih A."/>
            <person name="Muhlemann J.K."/>
            <person name="Marchese J.A."/>
            <person name="Shotland Y."/>
            <person name="Dudareva N."/>
            <person name="Inbar M."/>
            <person name="Lewinsohn E."/>
        </authorList>
    </citation>
    <scope>NUCLEOTIDE SEQUENCE</scope>
</reference>
<keyword evidence="5" id="KW-0464">Manganese</keyword>
<keyword evidence="3" id="KW-0479">Metal-binding</keyword>
<dbReference type="Gene3D" id="1.50.10.130">
    <property type="entry name" value="Terpene synthase, N-terminal domain"/>
    <property type="match status" value="1"/>
</dbReference>
<keyword evidence="6" id="KW-0456">Lyase</keyword>